<reference evidence="2" key="1">
    <citation type="submission" date="2016-04" db="EMBL/GenBank/DDBJ databases">
        <authorList>
            <person name="Strepis N."/>
        </authorList>
    </citation>
    <scope>NUCLEOTIDE SEQUENCE [LARGE SCALE GENOMIC DNA]</scope>
</reference>
<dbReference type="Proteomes" id="UP000195985">
    <property type="component" value="Unassembled WGS sequence"/>
</dbReference>
<name>A0A1W1IHF3_9LACT</name>
<dbReference type="InterPro" id="IPR001646">
    <property type="entry name" value="5peptide_repeat"/>
</dbReference>
<accession>A0A1W1IHF3</accession>
<evidence type="ECO:0000313" key="2">
    <source>
        <dbReference type="Proteomes" id="UP000195985"/>
    </source>
</evidence>
<dbReference type="OrthoDB" id="154708at2"/>
<dbReference type="RefSeq" id="WP_086943175.1">
    <property type="nucleotide sequence ID" value="NZ_FONM01000005.1"/>
</dbReference>
<sequence length="283" mass="31544">MDNETAKNIRESLTADCSQCFGLCCTALNIIASSDFPINKPAGSPCANLQSDYGCKIHANLREKGFKGCTVFDCLGAGQVVSQVTFKGLSWRDDPEIGTKMFQVFPIMEQIHEMIAYAAEALSYELPPALSEKLNMQLNELQSLTKRDADQLLSLDIVMYRFPLNELLSETSNYIRGKLIQKISSIKKAKDYNHERADWIGKKLSGQNLQAVNLRGAYLIAADMRNADLRAVDFIGADLRDADLRGANLSTSMFLTQMQINSAKGDEKTLLPFYIQRPSHWTA</sequence>
<dbReference type="AlphaFoldDB" id="A0A1W1IHF3"/>
<gene>
    <name evidence="1" type="ORF">TPAS_2108</name>
</gene>
<keyword evidence="2" id="KW-1185">Reference proteome</keyword>
<organism evidence="1 2">
    <name type="scientific">Trichococcus pasteurii</name>
    <dbReference type="NCBI Taxonomy" id="43064"/>
    <lineage>
        <taxon>Bacteria</taxon>
        <taxon>Bacillati</taxon>
        <taxon>Bacillota</taxon>
        <taxon>Bacilli</taxon>
        <taxon>Lactobacillales</taxon>
        <taxon>Carnobacteriaceae</taxon>
        <taxon>Trichococcus</taxon>
    </lineage>
</organism>
<evidence type="ECO:0008006" key="3">
    <source>
        <dbReference type="Google" id="ProtNLM"/>
    </source>
</evidence>
<dbReference type="SUPFAM" id="SSF141571">
    <property type="entry name" value="Pentapeptide repeat-like"/>
    <property type="match status" value="1"/>
</dbReference>
<evidence type="ECO:0000313" key="1">
    <source>
        <dbReference type="EMBL" id="SLM52414.1"/>
    </source>
</evidence>
<proteinExistence type="predicted"/>
<dbReference type="STRING" id="43064.SAMN04488086_10569"/>
<dbReference type="Pfam" id="PF00805">
    <property type="entry name" value="Pentapeptide"/>
    <property type="match status" value="1"/>
</dbReference>
<dbReference type="EMBL" id="FWEY01000006">
    <property type="protein sequence ID" value="SLM52414.1"/>
    <property type="molecule type" value="Genomic_DNA"/>
</dbReference>
<dbReference type="Gene3D" id="2.160.20.80">
    <property type="entry name" value="E3 ubiquitin-protein ligase SopA"/>
    <property type="match status" value="1"/>
</dbReference>
<protein>
    <recommendedName>
        <fullName evidence="3">Pentapeptide repeat-containing protein</fullName>
    </recommendedName>
</protein>